<dbReference type="EMBL" id="CP002116">
    <property type="protein sequence ID" value="ADK82029.1"/>
    <property type="molecule type" value="Genomic_DNA"/>
</dbReference>
<keyword evidence="2" id="KW-0574">Periplasm</keyword>
<comment type="subcellular location">
    <subcellularLocation>
        <location evidence="1">Periplasmic flagellum</location>
    </subcellularLocation>
</comment>
<keyword evidence="5" id="KW-0969">Cilium</keyword>
<proteinExistence type="predicted"/>
<keyword evidence="3" id="KW-0975">Bacterial flagellum</keyword>
<gene>
    <name evidence="5" type="ordered locus">Spirs_2926</name>
</gene>
<dbReference type="RefSeq" id="WP_013255488.1">
    <property type="nucleotide sequence ID" value="NC_014364.1"/>
</dbReference>
<dbReference type="Pfam" id="PF04620">
    <property type="entry name" value="FlaA"/>
    <property type="match status" value="1"/>
</dbReference>
<keyword evidence="5" id="KW-0966">Cell projection</keyword>
<feature type="chain" id="PRO_5003150704" evidence="4">
    <location>
        <begin position="22"/>
        <end position="338"/>
    </location>
</feature>
<dbReference type="GO" id="GO:0055040">
    <property type="term" value="C:periplasmic flagellum"/>
    <property type="evidence" value="ECO:0007669"/>
    <property type="project" value="UniProtKB-SubCell"/>
</dbReference>
<reference evidence="5 6" key="1">
    <citation type="journal article" date="2010" name="Stand. Genomic Sci.">
        <title>Complete genome sequence of Spirochaeta smaragdinae type strain (SEBR 4228).</title>
        <authorList>
            <person name="Mavromatis K."/>
            <person name="Yasawong M."/>
            <person name="Chertkov O."/>
            <person name="Lapidus A."/>
            <person name="Lucas S."/>
            <person name="Nolan M."/>
            <person name="Del Rio T.G."/>
            <person name="Tice H."/>
            <person name="Cheng J.F."/>
            <person name="Pitluck S."/>
            <person name="Liolios K."/>
            <person name="Ivanova N."/>
            <person name="Tapia R."/>
            <person name="Han C."/>
            <person name="Bruce D."/>
            <person name="Goodwin L."/>
            <person name="Pati A."/>
            <person name="Chen A."/>
            <person name="Palaniappan K."/>
            <person name="Land M."/>
            <person name="Hauser L."/>
            <person name="Chang Y.J."/>
            <person name="Jeffries C.D."/>
            <person name="Detter J.C."/>
            <person name="Rohde M."/>
            <person name="Brambilla E."/>
            <person name="Spring S."/>
            <person name="Goker M."/>
            <person name="Sikorski J."/>
            <person name="Woyke T."/>
            <person name="Bristow J."/>
            <person name="Eisen J.A."/>
            <person name="Markowitz V."/>
            <person name="Hugenholtz P."/>
            <person name="Klenk H.P."/>
            <person name="Kyrpides N.C."/>
        </authorList>
    </citation>
    <scope>NUCLEOTIDE SEQUENCE [LARGE SCALE GENOMIC DNA]</scope>
    <source>
        <strain evidence="6">DSM 11293 / JCM 15392 / SEBR 4228</strain>
    </source>
</reference>
<evidence type="ECO:0000313" key="6">
    <source>
        <dbReference type="Proteomes" id="UP000002318"/>
    </source>
</evidence>
<feature type="signal peptide" evidence="4">
    <location>
        <begin position="1"/>
        <end position="21"/>
    </location>
</feature>
<accession>E1R3Q8</accession>
<evidence type="ECO:0000256" key="2">
    <source>
        <dbReference type="ARBA" id="ARBA00022764"/>
    </source>
</evidence>
<dbReference type="GO" id="GO:0071973">
    <property type="term" value="P:bacterial-type flagellum-dependent cell motility"/>
    <property type="evidence" value="ECO:0007669"/>
    <property type="project" value="InterPro"/>
</dbReference>
<name>E1R3Q8_SEDSS</name>
<sequence length="338" mass="37684">MKRFGILLGIMLLAVSFSLYAEESVLIDFSTLTADLEDGNNEATIVDFSGKAGVGYTDEEKQLMKTSLAIENWDVDLASSSQTVTNEKLSYTKEAPVSEQASKFAGETVMGVRIHFPEEPFNSYAVIKPPFEIPGYMRKTQLQADGTLVEDETDREGSKFDSYGVVKNVGAIKSIAVDVYGSNFPNGLGIILKDEKGEERTMFLDYMDFNGWRTLGWVNPNYISDVRNRELHKYPLYPRTTPMRRLVGFIVYKDAAQEGGDIITYIKDAKVTYDLAVIPGTGDIDNEALWGILDSRESSRRTAEWRRLGEIQVLRALEARKIHQDSSESAAPAATTNP</sequence>
<dbReference type="STRING" id="573413.Spirs_2926"/>
<dbReference type="AlphaFoldDB" id="E1R3Q8"/>
<organism evidence="5 6">
    <name type="scientific">Sediminispirochaeta smaragdinae (strain DSM 11293 / JCM 15392 / SEBR 4228)</name>
    <name type="common">Spirochaeta smaragdinae</name>
    <dbReference type="NCBI Taxonomy" id="573413"/>
    <lineage>
        <taxon>Bacteria</taxon>
        <taxon>Pseudomonadati</taxon>
        <taxon>Spirochaetota</taxon>
        <taxon>Spirochaetia</taxon>
        <taxon>Spirochaetales</taxon>
        <taxon>Spirochaetaceae</taxon>
        <taxon>Sediminispirochaeta</taxon>
    </lineage>
</organism>
<evidence type="ECO:0000256" key="1">
    <source>
        <dbReference type="ARBA" id="ARBA00004631"/>
    </source>
</evidence>
<dbReference type="HOGENOM" id="CLU_821088_0_0_12"/>
<evidence type="ECO:0000313" key="5">
    <source>
        <dbReference type="EMBL" id="ADK82029.1"/>
    </source>
</evidence>
<dbReference type="eggNOG" id="ENOG50329D7">
    <property type="taxonomic scope" value="Bacteria"/>
</dbReference>
<protein>
    <submittedName>
        <fullName evidence="5">Flagellar filament outer layer protein FlaA</fullName>
    </submittedName>
</protein>
<evidence type="ECO:0000256" key="4">
    <source>
        <dbReference type="SAM" id="SignalP"/>
    </source>
</evidence>
<dbReference type="InterPro" id="IPR006714">
    <property type="entry name" value="FlaA"/>
</dbReference>
<dbReference type="GO" id="GO:0030288">
    <property type="term" value="C:outer membrane-bounded periplasmic space"/>
    <property type="evidence" value="ECO:0007669"/>
    <property type="project" value="InterPro"/>
</dbReference>
<dbReference type="Proteomes" id="UP000002318">
    <property type="component" value="Chromosome"/>
</dbReference>
<evidence type="ECO:0000256" key="3">
    <source>
        <dbReference type="ARBA" id="ARBA00023143"/>
    </source>
</evidence>
<keyword evidence="5" id="KW-0282">Flagellum</keyword>
<dbReference type="KEGG" id="ssm:Spirs_2926"/>
<keyword evidence="4" id="KW-0732">Signal</keyword>
<dbReference type="OrthoDB" id="350240at2"/>
<keyword evidence="6" id="KW-1185">Reference proteome</keyword>